<dbReference type="InterPro" id="IPR026218">
    <property type="entry name" value="HRG"/>
</dbReference>
<name>A0ABD2A1Y7_VESSQ</name>
<evidence type="ECO:0000256" key="5">
    <source>
        <dbReference type="ARBA" id="ARBA00022692"/>
    </source>
</evidence>
<dbReference type="Proteomes" id="UP001607302">
    <property type="component" value="Unassembled WGS sequence"/>
</dbReference>
<keyword evidence="4" id="KW-0813">Transport</keyword>
<dbReference type="AlphaFoldDB" id="A0ABD2A1Y7"/>
<keyword evidence="6" id="KW-0967">Endosome</keyword>
<dbReference type="GO" id="GO:0010008">
    <property type="term" value="C:endosome membrane"/>
    <property type="evidence" value="ECO:0007669"/>
    <property type="project" value="UniProtKB-SubCell"/>
</dbReference>
<evidence type="ECO:0000256" key="9">
    <source>
        <dbReference type="ARBA" id="ARBA00023228"/>
    </source>
</evidence>
<protein>
    <submittedName>
        <fullName evidence="11">Heme transporter hrg1-A-like isoform X2</fullName>
    </submittedName>
</protein>
<evidence type="ECO:0000256" key="1">
    <source>
        <dbReference type="ARBA" id="ARBA00004155"/>
    </source>
</evidence>
<evidence type="ECO:0000256" key="4">
    <source>
        <dbReference type="ARBA" id="ARBA00022448"/>
    </source>
</evidence>
<dbReference type="GO" id="GO:0015232">
    <property type="term" value="F:heme transmembrane transporter activity"/>
    <property type="evidence" value="ECO:0007669"/>
    <property type="project" value="UniProtKB-ARBA"/>
</dbReference>
<accession>A0ABD2A1Y7</accession>
<feature type="transmembrane region" description="Helical" evidence="10">
    <location>
        <begin position="313"/>
        <end position="333"/>
    </location>
</feature>
<dbReference type="GO" id="GO:0005765">
    <property type="term" value="C:lysosomal membrane"/>
    <property type="evidence" value="ECO:0007669"/>
    <property type="project" value="UniProtKB-SubCell"/>
</dbReference>
<dbReference type="PANTHER" id="PTHR31525:SF1">
    <property type="entry name" value="HEME TRANSPORTER HRG1"/>
    <property type="match status" value="1"/>
</dbReference>
<gene>
    <name evidence="11" type="ORF">V1478_015833</name>
</gene>
<feature type="transmembrane region" description="Helical" evidence="10">
    <location>
        <begin position="279"/>
        <end position="301"/>
    </location>
</feature>
<reference evidence="11 12" key="1">
    <citation type="journal article" date="2024" name="Ann. Entomol. Soc. Am.">
        <title>Genomic analyses of the southern and eastern yellowjacket wasps (Hymenoptera: Vespidae) reveal evolutionary signatures of social life.</title>
        <authorList>
            <person name="Catto M.A."/>
            <person name="Caine P.B."/>
            <person name="Orr S.E."/>
            <person name="Hunt B.G."/>
            <person name="Goodisman M.A.D."/>
        </authorList>
    </citation>
    <scope>NUCLEOTIDE SEQUENCE [LARGE SCALE GENOMIC DNA]</scope>
    <source>
        <strain evidence="11">233</strain>
        <tissue evidence="11">Head and thorax</tissue>
    </source>
</reference>
<evidence type="ECO:0000313" key="11">
    <source>
        <dbReference type="EMBL" id="KAL2714648.1"/>
    </source>
</evidence>
<keyword evidence="8 10" id="KW-0472">Membrane</keyword>
<organism evidence="11 12">
    <name type="scientific">Vespula squamosa</name>
    <name type="common">Southern yellow jacket</name>
    <name type="synonym">Wasp</name>
    <dbReference type="NCBI Taxonomy" id="30214"/>
    <lineage>
        <taxon>Eukaryota</taxon>
        <taxon>Metazoa</taxon>
        <taxon>Ecdysozoa</taxon>
        <taxon>Arthropoda</taxon>
        <taxon>Hexapoda</taxon>
        <taxon>Insecta</taxon>
        <taxon>Pterygota</taxon>
        <taxon>Neoptera</taxon>
        <taxon>Endopterygota</taxon>
        <taxon>Hymenoptera</taxon>
        <taxon>Apocrita</taxon>
        <taxon>Aculeata</taxon>
        <taxon>Vespoidea</taxon>
        <taxon>Vespidae</taxon>
        <taxon>Vespinae</taxon>
        <taxon>Vespula</taxon>
    </lineage>
</organism>
<proteinExistence type="inferred from homology"/>
<evidence type="ECO:0000256" key="2">
    <source>
        <dbReference type="ARBA" id="ARBA00004337"/>
    </source>
</evidence>
<keyword evidence="9" id="KW-0458">Lysosome</keyword>
<evidence type="ECO:0000256" key="7">
    <source>
        <dbReference type="ARBA" id="ARBA00022989"/>
    </source>
</evidence>
<evidence type="ECO:0000256" key="3">
    <source>
        <dbReference type="ARBA" id="ARBA00006203"/>
    </source>
</evidence>
<feature type="transmembrane region" description="Helical" evidence="10">
    <location>
        <begin position="209"/>
        <end position="233"/>
    </location>
</feature>
<evidence type="ECO:0000256" key="8">
    <source>
        <dbReference type="ARBA" id="ARBA00023136"/>
    </source>
</evidence>
<keyword evidence="7 10" id="KW-1133">Transmembrane helix</keyword>
<evidence type="ECO:0000313" key="12">
    <source>
        <dbReference type="Proteomes" id="UP001607302"/>
    </source>
</evidence>
<evidence type="ECO:0000256" key="6">
    <source>
        <dbReference type="ARBA" id="ARBA00022753"/>
    </source>
</evidence>
<keyword evidence="5 10" id="KW-0812">Transmembrane</keyword>
<keyword evidence="12" id="KW-1185">Reference proteome</keyword>
<comment type="caution">
    <text evidence="11">The sequence shown here is derived from an EMBL/GenBank/DDBJ whole genome shotgun (WGS) entry which is preliminary data.</text>
</comment>
<dbReference type="EMBL" id="JAUDFV010000156">
    <property type="protein sequence ID" value="KAL2714648.1"/>
    <property type="molecule type" value="Genomic_DNA"/>
</dbReference>
<dbReference type="PANTHER" id="PTHR31525">
    <property type="entry name" value="HEME TRANSPORTER HRG1"/>
    <property type="match status" value="1"/>
</dbReference>
<sequence length="354" mass="41053">MTDSCRIFNTEYRHQFKKKSQALQHLFIHSDCFADRIEEDWQIDPRFASIPTKFDEAAEKLVHKQILDNSRTVYQVSYKDPWSIHKKELAKKDEETEKSKRSKEINFQSELFAYIRKLYFDPHDEKVLAPPATSKRIFGYSRPKYLHGGLSMYQDTHGRTGGLIMLHNVEFLLNAKERELMKKKQLKMNEKETDFCKEILTIKNMSRDVLIHLIISAKGMLFGIIAFFVLFVGYGNHEVGFWSVLSGILAGVCFHLHWVKSKDSLDRWHTRVTLRNLNVVGFISAVSGMTALIWYLFLTFYQSIPILPISQSTAITAVWAFICGTWGILLMFYSNKYELLIQEGTAPILNESTA</sequence>
<comment type="subcellular location">
    <subcellularLocation>
        <location evidence="2">Endosome membrane</location>
        <topology evidence="2">Multi-pass membrane protein</topology>
    </subcellularLocation>
    <subcellularLocation>
        <location evidence="1">Lysosome membrane</location>
        <topology evidence="1">Multi-pass membrane protein</topology>
    </subcellularLocation>
</comment>
<evidence type="ECO:0000256" key="10">
    <source>
        <dbReference type="SAM" id="Phobius"/>
    </source>
</evidence>
<comment type="similarity">
    <text evidence="3">Belongs to the HRG family.</text>
</comment>
<feature type="transmembrane region" description="Helical" evidence="10">
    <location>
        <begin position="239"/>
        <end position="258"/>
    </location>
</feature>